<proteinExistence type="predicted"/>
<comment type="caution">
    <text evidence="2">The sequence shown here is derived from an EMBL/GenBank/DDBJ whole genome shotgun (WGS) entry which is preliminary data.</text>
</comment>
<evidence type="ECO:0000313" key="3">
    <source>
        <dbReference type="Proteomes" id="UP000553963"/>
    </source>
</evidence>
<feature type="transmembrane region" description="Helical" evidence="1">
    <location>
        <begin position="52"/>
        <end position="70"/>
    </location>
</feature>
<organism evidence="2 3">
    <name type="scientific">Kaistia hirudinis</name>
    <dbReference type="NCBI Taxonomy" id="1293440"/>
    <lineage>
        <taxon>Bacteria</taxon>
        <taxon>Pseudomonadati</taxon>
        <taxon>Pseudomonadota</taxon>
        <taxon>Alphaproteobacteria</taxon>
        <taxon>Hyphomicrobiales</taxon>
        <taxon>Kaistiaceae</taxon>
        <taxon>Kaistia</taxon>
    </lineage>
</organism>
<dbReference type="InterPro" id="IPR016990">
    <property type="entry name" value="UCP032162_TM"/>
</dbReference>
<dbReference type="Pfam" id="PF10003">
    <property type="entry name" value="DUF2244"/>
    <property type="match status" value="1"/>
</dbReference>
<protein>
    <submittedName>
        <fullName evidence="2">Putative membrane protein</fullName>
    </submittedName>
</protein>
<keyword evidence="1" id="KW-1133">Transmembrane helix</keyword>
<dbReference type="PIRSF" id="PIRSF032162">
    <property type="entry name" value="UCP032162_imp"/>
    <property type="match status" value="1"/>
</dbReference>
<accession>A0A840AQG5</accession>
<dbReference type="Proteomes" id="UP000553963">
    <property type="component" value="Unassembled WGS sequence"/>
</dbReference>
<evidence type="ECO:0000256" key="1">
    <source>
        <dbReference type="SAM" id="Phobius"/>
    </source>
</evidence>
<name>A0A840AQG5_9HYPH</name>
<dbReference type="EMBL" id="JACIDS010000003">
    <property type="protein sequence ID" value="MBB3931101.1"/>
    <property type="molecule type" value="Genomic_DNA"/>
</dbReference>
<evidence type="ECO:0000313" key="2">
    <source>
        <dbReference type="EMBL" id="MBB3931101.1"/>
    </source>
</evidence>
<keyword evidence="3" id="KW-1185">Reference proteome</keyword>
<sequence>MTDRNPEAPPEVLFSAVLKPYRSLSPRGFALLLMFVAATCFAGGLLFWSQGYWPITAFFGLDILAVQFAFRMNYRSGRAMEIVEITPDTLTVRRIAPDGKQQDFAFNPYWARFEVDRHPEWGVTRMALTSHGRQLPIGTFLGPDDRDSFAKAFQDALARARAMPDHG</sequence>
<gene>
    <name evidence="2" type="ORF">GGR25_002151</name>
</gene>
<keyword evidence="1" id="KW-0472">Membrane</keyword>
<dbReference type="AlphaFoldDB" id="A0A840AQG5"/>
<feature type="transmembrane region" description="Helical" evidence="1">
    <location>
        <begin position="28"/>
        <end position="46"/>
    </location>
</feature>
<reference evidence="2 3" key="1">
    <citation type="submission" date="2020-08" db="EMBL/GenBank/DDBJ databases">
        <title>Genomic Encyclopedia of Type Strains, Phase IV (KMG-IV): sequencing the most valuable type-strain genomes for metagenomic binning, comparative biology and taxonomic classification.</title>
        <authorList>
            <person name="Goeker M."/>
        </authorList>
    </citation>
    <scope>NUCLEOTIDE SEQUENCE [LARGE SCALE GENOMIC DNA]</scope>
    <source>
        <strain evidence="2 3">DSM 25966</strain>
    </source>
</reference>
<keyword evidence="1" id="KW-0812">Transmembrane</keyword>
<dbReference type="RefSeq" id="WP_183398775.1">
    <property type="nucleotide sequence ID" value="NZ_JACIDS010000003.1"/>
</dbReference>
<dbReference type="InterPro" id="IPR019253">
    <property type="entry name" value="DUF2244_TM"/>
</dbReference>